<dbReference type="Pfam" id="PF03184">
    <property type="entry name" value="DDE_1"/>
    <property type="match status" value="1"/>
</dbReference>
<protein>
    <recommendedName>
        <fullName evidence="3">DDE-1 domain-containing protein</fullName>
    </recommendedName>
</protein>
<dbReference type="Gene3D" id="1.10.287.370">
    <property type="match status" value="1"/>
</dbReference>
<sequence length="311" mass="35606">MSQSRAWVTKEVFQDWYINSFVPQVKQHLNAKKLPVKAVILLDNAPGHRDKEELRVKTGDGYIEALYLPENTTALIQPMDQNVIKTLKAHYKKRLLTDIVSQPNADITSLLKQFNIKNVIEALEARFTVNCDEAVSAANTLLRWCKDRGSEYEQILMLKDIQDQALTDSLRKKKQKTILDFFKVHPLCPVPVGLSRVNCNLTNNKLDDGDVIATITLPSGGTEFFCNLHIFKDTLCIKVEDWLKFLPQTCRRLCRRLVCSSCFVFCDPQELELMKDGGEVYKLIGPVLVKQELEEAKQNVSKRMDYIKSEL</sequence>
<dbReference type="InterPro" id="IPR002777">
    <property type="entry name" value="PFD_beta-like"/>
</dbReference>
<dbReference type="InterPro" id="IPR009053">
    <property type="entry name" value="Prefoldin"/>
</dbReference>
<dbReference type="SUPFAM" id="SSF46579">
    <property type="entry name" value="Prefoldin"/>
    <property type="match status" value="1"/>
</dbReference>
<dbReference type="CDD" id="cd23161">
    <property type="entry name" value="Prefoldin_6"/>
    <property type="match status" value="1"/>
</dbReference>
<feature type="domain" description="DDE-1" evidence="3">
    <location>
        <begin position="2"/>
        <end position="123"/>
    </location>
</feature>
<dbReference type="InterPro" id="IPR050863">
    <property type="entry name" value="CenT-Element_Derived"/>
</dbReference>
<dbReference type="Pfam" id="PF01920">
    <property type="entry name" value="Prefoldin_2"/>
    <property type="match status" value="1"/>
</dbReference>
<gene>
    <name evidence="4" type="ORF">PR048_020819</name>
</gene>
<evidence type="ECO:0000313" key="4">
    <source>
        <dbReference type="EMBL" id="KAJ8876374.1"/>
    </source>
</evidence>
<evidence type="ECO:0000256" key="2">
    <source>
        <dbReference type="ARBA" id="ARBA00011695"/>
    </source>
</evidence>
<dbReference type="Proteomes" id="UP001159363">
    <property type="component" value="Chromosome 7"/>
</dbReference>
<dbReference type="PANTHER" id="PTHR19303">
    <property type="entry name" value="TRANSPOSON"/>
    <property type="match status" value="1"/>
</dbReference>
<comment type="similarity">
    <text evidence="1">Belongs to the prefoldin subunit beta family.</text>
</comment>
<comment type="subunit">
    <text evidence="2">Heterohexamer of two PFD-alpha type and four PFD-beta type subunits.</text>
</comment>
<evidence type="ECO:0000313" key="5">
    <source>
        <dbReference type="Proteomes" id="UP001159363"/>
    </source>
</evidence>
<dbReference type="EMBL" id="JARBHB010000008">
    <property type="protein sequence ID" value="KAJ8876374.1"/>
    <property type="molecule type" value="Genomic_DNA"/>
</dbReference>
<reference evidence="4 5" key="1">
    <citation type="submission" date="2023-02" db="EMBL/GenBank/DDBJ databases">
        <title>LHISI_Scaffold_Assembly.</title>
        <authorList>
            <person name="Stuart O.P."/>
            <person name="Cleave R."/>
            <person name="Magrath M.J.L."/>
            <person name="Mikheyev A.S."/>
        </authorList>
    </citation>
    <scope>NUCLEOTIDE SEQUENCE [LARGE SCALE GENOMIC DNA]</scope>
    <source>
        <strain evidence="4">Daus_M_001</strain>
        <tissue evidence="4">Leg muscle</tissue>
    </source>
</reference>
<accession>A0ABQ9GWI8</accession>
<keyword evidence="5" id="KW-1185">Reference proteome</keyword>
<proteinExistence type="inferred from homology"/>
<organism evidence="4 5">
    <name type="scientific">Dryococelus australis</name>
    <dbReference type="NCBI Taxonomy" id="614101"/>
    <lineage>
        <taxon>Eukaryota</taxon>
        <taxon>Metazoa</taxon>
        <taxon>Ecdysozoa</taxon>
        <taxon>Arthropoda</taxon>
        <taxon>Hexapoda</taxon>
        <taxon>Insecta</taxon>
        <taxon>Pterygota</taxon>
        <taxon>Neoptera</taxon>
        <taxon>Polyneoptera</taxon>
        <taxon>Phasmatodea</taxon>
        <taxon>Verophasmatodea</taxon>
        <taxon>Anareolatae</taxon>
        <taxon>Phasmatidae</taxon>
        <taxon>Eurycanthinae</taxon>
        <taxon>Dryococelus</taxon>
    </lineage>
</organism>
<evidence type="ECO:0000256" key="1">
    <source>
        <dbReference type="ARBA" id="ARBA00008045"/>
    </source>
</evidence>
<dbReference type="InterPro" id="IPR004875">
    <property type="entry name" value="DDE_SF_endonuclease_dom"/>
</dbReference>
<comment type="caution">
    <text evidence="4">The sequence shown here is derived from an EMBL/GenBank/DDBJ whole genome shotgun (WGS) entry which is preliminary data.</text>
</comment>
<name>A0ABQ9GWI8_9NEOP</name>
<evidence type="ECO:0000259" key="3">
    <source>
        <dbReference type="Pfam" id="PF03184"/>
    </source>
</evidence>
<dbReference type="PANTHER" id="PTHR19303:SF73">
    <property type="entry name" value="PROTEIN PDC2"/>
    <property type="match status" value="1"/>
</dbReference>